<dbReference type="CTD" id="50628"/>
<dbReference type="PANTHER" id="PTHR15571:SF2">
    <property type="entry name" value="GEM-ASSOCIATED PROTEIN 4"/>
    <property type="match status" value="1"/>
</dbReference>
<proteinExistence type="predicted"/>
<dbReference type="GO" id="GO:0000387">
    <property type="term" value="P:spliceosomal snRNP assembly"/>
    <property type="evidence" value="ECO:0007669"/>
    <property type="project" value="InterPro"/>
</dbReference>
<gene>
    <name evidence="4" type="primary">gemin4</name>
</gene>
<dbReference type="GO" id="GO:0006364">
    <property type="term" value="P:rRNA processing"/>
    <property type="evidence" value="ECO:0007669"/>
    <property type="project" value="InterPro"/>
</dbReference>
<dbReference type="OrthoDB" id="9875414at2759"/>
<feature type="region of interest" description="Disordered" evidence="1">
    <location>
        <begin position="999"/>
        <end position="1039"/>
    </location>
</feature>
<evidence type="ECO:0000256" key="1">
    <source>
        <dbReference type="SAM" id="MobiDB-lite"/>
    </source>
</evidence>
<dbReference type="GeneTree" id="ENSGT00390000012296"/>
<dbReference type="RefSeq" id="XP_008304068.1">
    <property type="nucleotide sequence ID" value="XM_008305846.1"/>
</dbReference>
<accession>A0A3B5APP0</accession>
<organism evidence="2">
    <name type="scientific">Stegastes partitus</name>
    <name type="common">bicolor damselfish</name>
    <dbReference type="NCBI Taxonomy" id="144197"/>
    <lineage>
        <taxon>Eukaryota</taxon>
        <taxon>Metazoa</taxon>
        <taxon>Chordata</taxon>
        <taxon>Craniata</taxon>
        <taxon>Vertebrata</taxon>
        <taxon>Euteleostomi</taxon>
        <taxon>Actinopterygii</taxon>
        <taxon>Neopterygii</taxon>
        <taxon>Teleostei</taxon>
        <taxon>Neoteleostei</taxon>
        <taxon>Acanthomorphata</taxon>
        <taxon>Ovalentaria</taxon>
        <taxon>Pomacentridae</taxon>
        <taxon>Stegastes</taxon>
    </lineage>
</organism>
<dbReference type="InterPro" id="IPR033265">
    <property type="entry name" value="GEMIN4"/>
</dbReference>
<dbReference type="GeneID" id="103375541"/>
<feature type="compositionally biased region" description="Low complexity" evidence="1">
    <location>
        <begin position="1000"/>
        <end position="1011"/>
    </location>
</feature>
<feature type="region of interest" description="Disordered" evidence="1">
    <location>
        <begin position="595"/>
        <end position="630"/>
    </location>
</feature>
<reference evidence="2" key="1">
    <citation type="submission" date="2023-09" db="UniProtKB">
        <authorList>
            <consortium name="Ensembl"/>
        </authorList>
    </citation>
    <scope>IDENTIFICATION</scope>
</reference>
<protein>
    <submittedName>
        <fullName evidence="2">Gem nuclear organelle associated protein 4</fullName>
    </submittedName>
    <submittedName>
        <fullName evidence="4">Gem-associated protein 4</fullName>
    </submittedName>
</protein>
<dbReference type="STRING" id="144197.ENSSPAP00000023423"/>
<dbReference type="PANTHER" id="PTHR15571">
    <property type="entry name" value="GEM-ASSOCIATED PROTEIN 4"/>
    <property type="match status" value="1"/>
</dbReference>
<dbReference type="AlphaFoldDB" id="A0A3B5APP0"/>
<evidence type="ECO:0000313" key="2">
    <source>
        <dbReference type="Ensembl" id="ENSSPAP00000023423.1"/>
    </source>
</evidence>
<name>A0A3B5APP0_9TELE</name>
<evidence type="ECO:0000313" key="4">
    <source>
        <dbReference type="RefSeq" id="XP_008304068.1"/>
    </source>
</evidence>
<evidence type="ECO:0000313" key="3">
    <source>
        <dbReference type="Proteomes" id="UP000694891"/>
    </source>
</evidence>
<reference evidence="4" key="2">
    <citation type="submission" date="2025-04" db="UniProtKB">
        <authorList>
            <consortium name="RefSeq"/>
        </authorList>
    </citation>
    <scope>IDENTIFICATION</scope>
</reference>
<dbReference type="Proteomes" id="UP000694891">
    <property type="component" value="Unplaced"/>
</dbReference>
<feature type="compositionally biased region" description="Basic and acidic residues" evidence="1">
    <location>
        <begin position="599"/>
        <end position="610"/>
    </location>
</feature>
<dbReference type="GO" id="GO:0032797">
    <property type="term" value="C:SMN complex"/>
    <property type="evidence" value="ECO:0007669"/>
    <property type="project" value="InterPro"/>
</dbReference>
<sequence>MMNQDSAVLQGAFLLSDKLCLPTSLSSIQKADWSRVGHPVLEAVREICGQDELCGRPNPTAVNWKKKIICVVWLKLLAREAEEDVEVAWRENPFFSLQNSLPEVNRVVLLELVKSTAAADIFANFLVCLPQPQMCSELEKLIEHVTSNPMKEDDVQLFLEVWWELWKGRDHKKEGGEDDIEMMFANQCARLSSKCASLSPQAAKRLKLDTLDLSASLPNADVLHILLCALKDMKDHVSSADLCFQALSISLNALYTSFLIDQEVVVPTKEKMHILSKVISTREKKSQELSPELIREALRDFRASHIPSQFQPSRMKLSEALKIITELAQFWQSRELLTLQGASNPSYTAFQLEQSLQRVLTALDQTPEAVGENDDQETVKKTLRGLLKLLALPAIESSSEVSVKVITTIITHRLEDYENFAVLFASEASWAACDERWLDCLEKNQAAFRRHDTLISLSSTLMSKLHSGSSNVSQCRKLMKITADIFSALSLDDKNRALAAMLGLSSRGFFGCAVPSAVTDGFEQELNMAFNCIIQGGAGASAAASQGNLNTAASLVARVAFQNPEAALRSCCHSAIFNKGAFSLMAKILQQLPGLRGQRGREDGAQRNEEEMQDGEESTAEGKDAVSSSSPLSRCLQDMIRTKSLSANEKEQFLKFLGLLMMPVAAAQGEEKEQSFLQPQEVVNAFVLPNLSAMGHCSVDAELSLQLLHTALSADVQGPASSPHWVLDCSPFPLLYILAQLHNQTLRCYEQPPESAVHLFSMESKELLVTVLTTLGQVVGAEVAADPSSWSRALFWLYNKIEELDWTIRFHLKPVWGQHFKNEVPSSLLAVCDLPEQEWSGLDLPPYSQGTGLLAWMECCSISDSLQSTMLSHLSLDQHKPEHVSMFSKGLLVALTQTLPWCSVSQWSRLLRALKELITSSRLHVPFSLEYVDYLPLLDLRRFSCELRLSVLLLRVLQLLCGSSCSDWLSVDGWAHVGRLYSHAVRDMISSVRAKLPLPSSGASAVSVSTSPKRPASRGSNPSLTPVKASKMSEDHLEDGGDSILKSHMEEERTAPCQEVLFVLSQLFCHVQHIQVMMPGGQCEPLFLSSLEILSHYEAVMAAFPDSCSPLESDNTRHFFSTITDNLENQEMKAVLQQKIAQLVSSAA</sequence>
<keyword evidence="3" id="KW-1185">Reference proteome</keyword>
<dbReference type="Ensembl" id="ENSSPAT00000023802.1">
    <property type="protein sequence ID" value="ENSSPAP00000023423.1"/>
    <property type="gene ID" value="ENSSPAG00000017675.1"/>
</dbReference>